<gene>
    <name evidence="2" type="ORF">RR46_00702</name>
</gene>
<evidence type="ECO:0000313" key="3">
    <source>
        <dbReference type="Proteomes" id="UP000053268"/>
    </source>
</evidence>
<evidence type="ECO:0000256" key="1">
    <source>
        <dbReference type="SAM" id="Coils"/>
    </source>
</evidence>
<evidence type="ECO:0000313" key="2">
    <source>
        <dbReference type="EMBL" id="KPJ20660.1"/>
    </source>
</evidence>
<sequence length="112" mass="13059">MNDKIVKYFSELKNFSLEDDNYLDLEHEDLINTATKQKDKSKLTKKEKKDKEVSKVINKLKKANKKKIKKVQDTSEDNVVFKKIIDGARSPKLSAVTTEQCLRLKRGYSTMY</sequence>
<dbReference type="AlphaFoldDB" id="A0A0N1IJ34"/>
<organism evidence="2 3">
    <name type="scientific">Papilio xuthus</name>
    <name type="common">Asian swallowtail butterfly</name>
    <dbReference type="NCBI Taxonomy" id="66420"/>
    <lineage>
        <taxon>Eukaryota</taxon>
        <taxon>Metazoa</taxon>
        <taxon>Ecdysozoa</taxon>
        <taxon>Arthropoda</taxon>
        <taxon>Hexapoda</taxon>
        <taxon>Insecta</taxon>
        <taxon>Pterygota</taxon>
        <taxon>Neoptera</taxon>
        <taxon>Endopterygota</taxon>
        <taxon>Lepidoptera</taxon>
        <taxon>Glossata</taxon>
        <taxon>Ditrysia</taxon>
        <taxon>Papilionoidea</taxon>
        <taxon>Papilionidae</taxon>
        <taxon>Papilioninae</taxon>
        <taxon>Papilio</taxon>
    </lineage>
</organism>
<protein>
    <submittedName>
        <fullName evidence="2">Uncharacterized protein</fullName>
    </submittedName>
</protein>
<accession>A0A0N1IJ34</accession>
<reference evidence="2 3" key="1">
    <citation type="journal article" date="2015" name="Nat. Commun.">
        <title>Outbred genome sequencing and CRISPR/Cas9 gene editing in butterflies.</title>
        <authorList>
            <person name="Li X."/>
            <person name="Fan D."/>
            <person name="Zhang W."/>
            <person name="Liu G."/>
            <person name="Zhang L."/>
            <person name="Zhao L."/>
            <person name="Fang X."/>
            <person name="Chen L."/>
            <person name="Dong Y."/>
            <person name="Chen Y."/>
            <person name="Ding Y."/>
            <person name="Zhao R."/>
            <person name="Feng M."/>
            <person name="Zhu Y."/>
            <person name="Feng Y."/>
            <person name="Jiang X."/>
            <person name="Zhu D."/>
            <person name="Xiang H."/>
            <person name="Feng X."/>
            <person name="Li S."/>
            <person name="Wang J."/>
            <person name="Zhang G."/>
            <person name="Kronforst M.R."/>
            <person name="Wang W."/>
        </authorList>
    </citation>
    <scope>NUCLEOTIDE SEQUENCE [LARGE SCALE GENOMIC DNA]</scope>
    <source>
        <strain evidence="2">Ya'a_city_454_Px</strain>
        <tissue evidence="2">Whole body</tissue>
    </source>
</reference>
<name>A0A0N1IJ34_PAPXU</name>
<keyword evidence="1" id="KW-0175">Coiled coil</keyword>
<feature type="coiled-coil region" evidence="1">
    <location>
        <begin position="46"/>
        <end position="77"/>
    </location>
</feature>
<keyword evidence="3" id="KW-1185">Reference proteome</keyword>
<dbReference type="EMBL" id="LADI01007770">
    <property type="protein sequence ID" value="KPJ20660.1"/>
    <property type="molecule type" value="Genomic_DNA"/>
</dbReference>
<proteinExistence type="predicted"/>
<dbReference type="Proteomes" id="UP000053268">
    <property type="component" value="Unassembled WGS sequence"/>
</dbReference>
<comment type="caution">
    <text evidence="2">The sequence shown here is derived from an EMBL/GenBank/DDBJ whole genome shotgun (WGS) entry which is preliminary data.</text>
</comment>